<evidence type="ECO:0000313" key="2">
    <source>
        <dbReference type="Proteomes" id="UP000287651"/>
    </source>
</evidence>
<comment type="caution">
    <text evidence="1">The sequence shown here is derived from an EMBL/GenBank/DDBJ whole genome shotgun (WGS) entry which is preliminary data.</text>
</comment>
<accession>A0A427ALR6</accession>
<evidence type="ECO:0000313" key="1">
    <source>
        <dbReference type="EMBL" id="RRT77116.1"/>
    </source>
</evidence>
<dbReference type="Proteomes" id="UP000287651">
    <property type="component" value="Unassembled WGS sequence"/>
</dbReference>
<dbReference type="EMBL" id="AMZH03002012">
    <property type="protein sequence ID" value="RRT77116.1"/>
    <property type="molecule type" value="Genomic_DNA"/>
</dbReference>
<sequence length="128" mass="14276">MHAKEAAILWLAGFKEACSLHRVVILCIRFFFDSPSSIVLISLARLPFVTLKLPESTFPIVICVLGSDRGHYFLVLPSLHFQLCTEYTLFVLTAAGTHLEQVVDSVRRSFRGGGPKKLHVFYAANKIA</sequence>
<proteinExistence type="predicted"/>
<name>A0A427ALR6_ENSVE</name>
<dbReference type="AlphaFoldDB" id="A0A427ALR6"/>
<organism evidence="1 2">
    <name type="scientific">Ensete ventricosum</name>
    <name type="common">Abyssinian banana</name>
    <name type="synonym">Musa ensete</name>
    <dbReference type="NCBI Taxonomy" id="4639"/>
    <lineage>
        <taxon>Eukaryota</taxon>
        <taxon>Viridiplantae</taxon>
        <taxon>Streptophyta</taxon>
        <taxon>Embryophyta</taxon>
        <taxon>Tracheophyta</taxon>
        <taxon>Spermatophyta</taxon>
        <taxon>Magnoliopsida</taxon>
        <taxon>Liliopsida</taxon>
        <taxon>Zingiberales</taxon>
        <taxon>Musaceae</taxon>
        <taxon>Ensete</taxon>
    </lineage>
</organism>
<reference evidence="1 2" key="1">
    <citation type="journal article" date="2014" name="Agronomy (Basel)">
        <title>A Draft Genome Sequence for Ensete ventricosum, the Drought-Tolerant Tree Against Hunger.</title>
        <authorList>
            <person name="Harrison J."/>
            <person name="Moore K.A."/>
            <person name="Paszkiewicz K."/>
            <person name="Jones T."/>
            <person name="Grant M."/>
            <person name="Ambacheew D."/>
            <person name="Muzemil S."/>
            <person name="Studholme D.J."/>
        </authorList>
    </citation>
    <scope>NUCLEOTIDE SEQUENCE [LARGE SCALE GENOMIC DNA]</scope>
</reference>
<gene>
    <name evidence="1" type="ORF">B296_00016408</name>
</gene>
<protein>
    <submittedName>
        <fullName evidence="1">Uncharacterized protein</fullName>
    </submittedName>
</protein>